<feature type="coiled-coil region" evidence="4">
    <location>
        <begin position="225"/>
        <end position="291"/>
    </location>
</feature>
<dbReference type="FunFam" id="1.20.5.170:FF:000081">
    <property type="entry name" value="Nestin"/>
    <property type="match status" value="1"/>
</dbReference>
<keyword evidence="8" id="KW-1185">Reference proteome</keyword>
<dbReference type="SUPFAM" id="SSF64593">
    <property type="entry name" value="Intermediate filament protein, coiled coil region"/>
    <property type="match status" value="2"/>
</dbReference>
<feature type="region of interest" description="Disordered" evidence="5">
    <location>
        <begin position="593"/>
        <end position="736"/>
    </location>
</feature>
<feature type="coiled-coil region" evidence="4">
    <location>
        <begin position="17"/>
        <end position="166"/>
    </location>
</feature>
<feature type="compositionally biased region" description="Acidic residues" evidence="5">
    <location>
        <begin position="502"/>
        <end position="513"/>
    </location>
</feature>
<dbReference type="PROSITE" id="PS00226">
    <property type="entry name" value="IF_ROD_1"/>
    <property type="match status" value="1"/>
</dbReference>
<evidence type="ECO:0000259" key="6">
    <source>
        <dbReference type="PROSITE" id="PS51842"/>
    </source>
</evidence>
<feature type="region of interest" description="Disordered" evidence="5">
    <location>
        <begin position="1684"/>
        <end position="1728"/>
    </location>
</feature>
<feature type="domain" description="IF rod" evidence="6">
    <location>
        <begin position="13"/>
        <end position="320"/>
    </location>
</feature>
<organism evidence="7 8">
    <name type="scientific">Platysternon megacephalum</name>
    <name type="common">big-headed turtle</name>
    <dbReference type="NCBI Taxonomy" id="55544"/>
    <lineage>
        <taxon>Eukaryota</taxon>
        <taxon>Metazoa</taxon>
        <taxon>Chordata</taxon>
        <taxon>Craniata</taxon>
        <taxon>Vertebrata</taxon>
        <taxon>Euteleostomi</taxon>
        <taxon>Archelosauria</taxon>
        <taxon>Testudinata</taxon>
        <taxon>Testudines</taxon>
        <taxon>Cryptodira</taxon>
        <taxon>Durocryptodira</taxon>
        <taxon>Testudinoidea</taxon>
        <taxon>Platysternidae</taxon>
        <taxon>Platysternon</taxon>
    </lineage>
</organism>
<feature type="compositionally biased region" description="Basic and acidic residues" evidence="5">
    <location>
        <begin position="845"/>
        <end position="862"/>
    </location>
</feature>
<feature type="region of interest" description="Disordered" evidence="5">
    <location>
        <begin position="1062"/>
        <end position="1509"/>
    </location>
</feature>
<feature type="region of interest" description="Disordered" evidence="5">
    <location>
        <begin position="1558"/>
        <end position="1580"/>
    </location>
</feature>
<dbReference type="Gene3D" id="1.20.5.170">
    <property type="match status" value="1"/>
</dbReference>
<dbReference type="Proteomes" id="UP000297703">
    <property type="component" value="Unassembled WGS sequence"/>
</dbReference>
<feature type="compositionally biased region" description="Basic and acidic residues" evidence="5">
    <location>
        <begin position="910"/>
        <end position="952"/>
    </location>
</feature>
<keyword evidence="1 3" id="KW-0403">Intermediate filament</keyword>
<evidence type="ECO:0000313" key="8">
    <source>
        <dbReference type="Proteomes" id="UP000297703"/>
    </source>
</evidence>
<dbReference type="InterPro" id="IPR039008">
    <property type="entry name" value="IF_rod_dom"/>
</dbReference>
<dbReference type="GO" id="GO:0019215">
    <property type="term" value="F:intermediate filament binding"/>
    <property type="evidence" value="ECO:0007669"/>
    <property type="project" value="InterPro"/>
</dbReference>
<evidence type="ECO:0000256" key="5">
    <source>
        <dbReference type="SAM" id="MobiDB-lite"/>
    </source>
</evidence>
<name>A0A4D9EFY5_9SAUR</name>
<feature type="compositionally biased region" description="Basic and acidic residues" evidence="5">
    <location>
        <begin position="1095"/>
        <end position="1110"/>
    </location>
</feature>
<dbReference type="EMBL" id="QXTE01000095">
    <property type="protein sequence ID" value="TFK06643.1"/>
    <property type="molecule type" value="Genomic_DNA"/>
</dbReference>
<comment type="caution">
    <text evidence="7">The sequence shown here is derived from an EMBL/GenBank/DDBJ whole genome shotgun (WGS) entry which is preliminary data.</text>
</comment>
<feature type="compositionally biased region" description="Basic and acidic residues" evidence="5">
    <location>
        <begin position="1368"/>
        <end position="1399"/>
    </location>
</feature>
<dbReference type="GO" id="GO:0005882">
    <property type="term" value="C:intermediate filament"/>
    <property type="evidence" value="ECO:0007669"/>
    <property type="project" value="UniProtKB-KW"/>
</dbReference>
<feature type="compositionally biased region" description="Basic and acidic residues" evidence="5">
    <location>
        <begin position="789"/>
        <end position="799"/>
    </location>
</feature>
<reference evidence="7 8" key="1">
    <citation type="submission" date="2019-04" db="EMBL/GenBank/DDBJ databases">
        <title>Draft genome of the big-headed turtle Platysternon megacephalum.</title>
        <authorList>
            <person name="Gong S."/>
        </authorList>
    </citation>
    <scope>NUCLEOTIDE SEQUENCE [LARGE SCALE GENOMIC DNA]</scope>
    <source>
        <strain evidence="7">DO16091913</strain>
        <tissue evidence="7">Muscle</tissue>
    </source>
</reference>
<comment type="similarity">
    <text evidence="3">Belongs to the intermediate filament family.</text>
</comment>
<evidence type="ECO:0000256" key="1">
    <source>
        <dbReference type="ARBA" id="ARBA00022754"/>
    </source>
</evidence>
<dbReference type="STRING" id="55544.A0A4D9EFY5"/>
<keyword evidence="2 4" id="KW-0175">Coiled coil</keyword>
<dbReference type="Gene3D" id="1.20.5.1160">
    <property type="entry name" value="Vasodilator-stimulated phosphoprotein"/>
    <property type="match status" value="1"/>
</dbReference>
<feature type="region of interest" description="Disordered" evidence="5">
    <location>
        <begin position="909"/>
        <end position="953"/>
    </location>
</feature>
<feature type="region of interest" description="Disordered" evidence="5">
    <location>
        <begin position="841"/>
        <end position="862"/>
    </location>
</feature>
<dbReference type="PANTHER" id="PTHR47051">
    <property type="entry name" value="NESTIN"/>
    <property type="match status" value="1"/>
</dbReference>
<dbReference type="PANTHER" id="PTHR47051:SF1">
    <property type="entry name" value="NESTIN"/>
    <property type="match status" value="1"/>
</dbReference>
<evidence type="ECO:0000256" key="3">
    <source>
        <dbReference type="RuleBase" id="RU000685"/>
    </source>
</evidence>
<protein>
    <submittedName>
        <fullName evidence="7">Tanabin</fullName>
    </submittedName>
</protein>
<dbReference type="PROSITE" id="PS51842">
    <property type="entry name" value="IF_ROD_2"/>
    <property type="match status" value="1"/>
</dbReference>
<dbReference type="InterPro" id="IPR031211">
    <property type="entry name" value="Nestin"/>
</dbReference>
<proteinExistence type="inferred from homology"/>
<evidence type="ECO:0000313" key="7">
    <source>
        <dbReference type="EMBL" id="TFK06643.1"/>
    </source>
</evidence>
<feature type="region of interest" description="Disordered" evidence="5">
    <location>
        <begin position="556"/>
        <end position="575"/>
    </location>
</feature>
<evidence type="ECO:0000256" key="4">
    <source>
        <dbReference type="SAM" id="Coils"/>
    </source>
</evidence>
<dbReference type="GO" id="GO:0030844">
    <property type="term" value="P:positive regulation of intermediate filament depolymerization"/>
    <property type="evidence" value="ECO:0007669"/>
    <property type="project" value="TreeGrafter"/>
</dbReference>
<evidence type="ECO:0000256" key="2">
    <source>
        <dbReference type="ARBA" id="ARBA00023054"/>
    </source>
</evidence>
<feature type="compositionally biased region" description="Basic and acidic residues" evidence="5">
    <location>
        <begin position="1690"/>
        <end position="1705"/>
    </location>
</feature>
<dbReference type="OrthoDB" id="8886319at2759"/>
<feature type="compositionally biased region" description="Acidic residues" evidence="5">
    <location>
        <begin position="599"/>
        <end position="610"/>
    </location>
</feature>
<dbReference type="SMART" id="SM01391">
    <property type="entry name" value="Filament"/>
    <property type="match status" value="1"/>
</dbReference>
<dbReference type="Pfam" id="PF00038">
    <property type="entry name" value="Filament"/>
    <property type="match status" value="1"/>
</dbReference>
<feature type="region of interest" description="Disordered" evidence="5">
    <location>
        <begin position="982"/>
        <end position="1018"/>
    </location>
</feature>
<sequence>MEGFLATRALGEESLQMWDLNKRLEAYLARVKFLEEENELLRAEIQSAKDRPAESSWRCKYEEELSALRVTLDDAFREKHAAELTRDNLSEEIQHVKSCCQKERAAQEEAKKQLALSKKELEEERRAQIWLRERATQLEKEVEVLVEVHEEEKAGLEQEMASFSQSLENFRAVPVAFQPVEVEDYSKRLSEIWRGAVETYKSEVSQLESSFCQAKENLWKAVEGNRQNQLHLQQLEKELAGLKARKGMLEESLSRQWQDQRGEAEKFQLALESLEQEKEALGVQIAHVLEERQQLMHLKMSLGLEVATYRTLLEAESSRLQTPSAEYKLVNGFRDAKLEVSNSKLQAVTPESRRLVSWDHRLSPTTFQKRESKTQLLRNQIDSPKLQAAAVLPKSDGPVAREFQKINSVLQSPLLKSAQAVRDTAAPGHSIPVTLGSSHAGETIKAAEAEMVAHSFSREPFEKLDSMRSAVPEPRPLGRSDTDMERRSPAAEGGDPPASQVEADDIGQEDECHEEARKEVEKDPSEEPPGKLAPKDSLCPRQLVNEALEDALKEVIDRSEPAVDSSPLQADKAPNDVHAYVSAPLEEAYGLAASPSAEVLEEGQETEYEGQMEASHPAEQLKAVKATEATDEMDSVPEPHFEEETREAATQELPDVKSSAQQDGEESQSGLGPSTKQNEESIPDILATEGRPEIETREEVRSWEQNESQEEETPRSQSADMCGETDAVCKSTERGSPLDEVGLVLTGAEGKSWEAGISGHSHLPDAEGNVEEFDHGEEDLEVVSTEALHLSEDEGRRELWSPSRENEEDNFQAEMLESEFLQAEIQATQAFPMESHPALVMESPQEEHLSGAEQEKFEQQEMSLHETDAAVGEDGRKEMFSNHELLSIKEAIFGDETVSKAEENILGDETLDRKRGDSEEHKAKLEEEILGREELSADENGLRHENLKQEKDTLEEEVGDLQENGFEQDIMLANEGLENVQKLESLGREEEVEEDYQRHLPKEQEGEGKEDAAGYPETGEAADIALQEPAWTDILMTSTGVTENEREQIKGSLGAEMEEIMGDDDEDDDAGHFIGSEHPMSHNEAEQEASPGTKLMEEDHYSSEREHEDIQSQPALQLGDSPSHEITDELTEVLEEPWEKIDVAGEAEGELCEEPKRPENINMASQAPGDSSESEDSLGSLEDVSPNASQKMEGMEEELESGKRIMLEETLPDSTPLRFYEKEALVEATSNQQPPVSDDGGDSSPAPESTAVSPDDVGQLENRAAPTSSQEKESNEEDESGPVLARTSERAEEEGGYFMVSAPSQETPSLEEAEVSEDFKEIKVETSNLTGEDPEMLMAPSEVPRDERLFEAESEEEAEGTIEQESNAGKESEGREFPPEESKPHHSDFTWEPEKEDGFPTKASNCGSMAGGAQTESDGALDAPESGDLDPEDAQKVSPLTSMADVGEILLEGQLPLSQKGSPDSSSPLSSEDESPNVTQSHPGSDPEVSGGLHPGQPKDATEMNQSGLDLSMETVAKIPADVMKDSDILEIVEQALEFNQELMLGARLSELHAGDEQQAAGRVDVSDQTQEVGRDGGMSETGALQETLLDASPQSKELTTSSHMWTESNANGELNGLHGEQILNGISDLQPLTDQNDCAKSRGHEVSSSGDEFFGKITITQELHGEEPEAFPILETMLSQSPLQTPDYEEGHRAGEEHSKKGQVSDETNNSKFADIMQSAHMQRQDLEAQTISVPSAFGDDVFHLGPSQHLKFQLKDDQESWSSEDD</sequence>
<gene>
    <name evidence="7" type="ORF">DR999_PMT10534</name>
</gene>
<accession>A0A4D9EFY5</accession>
<dbReference type="InterPro" id="IPR018039">
    <property type="entry name" value="IF_conserved"/>
</dbReference>
<feature type="compositionally biased region" description="Basic and acidic residues" evidence="5">
    <location>
        <begin position="476"/>
        <end position="489"/>
    </location>
</feature>
<feature type="region of interest" description="Disordered" evidence="5">
    <location>
        <begin position="458"/>
        <end position="543"/>
    </location>
</feature>
<feature type="compositionally biased region" description="Basic and acidic residues" evidence="5">
    <location>
        <begin position="985"/>
        <end position="1012"/>
    </location>
</feature>
<reference evidence="7 8" key="2">
    <citation type="submission" date="2019-04" db="EMBL/GenBank/DDBJ databases">
        <title>The genome sequence of big-headed turtle.</title>
        <authorList>
            <person name="Gong S."/>
        </authorList>
    </citation>
    <scope>NUCLEOTIDE SEQUENCE [LARGE SCALE GENOMIC DNA]</scope>
    <source>
        <strain evidence="7">DO16091913</strain>
        <tissue evidence="7">Muscle</tissue>
    </source>
</reference>
<feature type="compositionally biased region" description="Basic and acidic residues" evidence="5">
    <location>
        <begin position="637"/>
        <end position="649"/>
    </location>
</feature>
<dbReference type="GO" id="GO:0031730">
    <property type="term" value="F:CCR5 chemokine receptor binding"/>
    <property type="evidence" value="ECO:0007669"/>
    <property type="project" value="TreeGrafter"/>
</dbReference>
<feature type="region of interest" description="Disordered" evidence="5">
    <location>
        <begin position="788"/>
        <end position="809"/>
    </location>
</feature>
<feature type="compositionally biased region" description="Basic and acidic residues" evidence="5">
    <location>
        <begin position="690"/>
        <end position="704"/>
    </location>
</feature>
<feature type="compositionally biased region" description="Polar residues" evidence="5">
    <location>
        <begin position="658"/>
        <end position="676"/>
    </location>
</feature>
<feature type="compositionally biased region" description="Acidic residues" evidence="5">
    <location>
        <begin position="1352"/>
        <end position="1362"/>
    </location>
</feature>
<feature type="compositionally biased region" description="Basic and acidic residues" evidence="5">
    <location>
        <begin position="514"/>
        <end position="529"/>
    </location>
</feature>